<dbReference type="EMBL" id="GEDV01001957">
    <property type="protein sequence ID" value="JAP86600.1"/>
    <property type="molecule type" value="Transcribed_RNA"/>
</dbReference>
<dbReference type="InterPro" id="IPR012674">
    <property type="entry name" value="Calycin"/>
</dbReference>
<dbReference type="Pfam" id="PF02098">
    <property type="entry name" value="His_binding"/>
    <property type="match status" value="1"/>
</dbReference>
<evidence type="ECO:0000256" key="1">
    <source>
        <dbReference type="SAM" id="SignalP"/>
    </source>
</evidence>
<organism evidence="2">
    <name type="scientific">Rhipicephalus appendiculatus</name>
    <name type="common">Brown ear tick</name>
    <dbReference type="NCBI Taxonomy" id="34631"/>
    <lineage>
        <taxon>Eukaryota</taxon>
        <taxon>Metazoa</taxon>
        <taxon>Ecdysozoa</taxon>
        <taxon>Arthropoda</taxon>
        <taxon>Chelicerata</taxon>
        <taxon>Arachnida</taxon>
        <taxon>Acari</taxon>
        <taxon>Parasitiformes</taxon>
        <taxon>Ixodida</taxon>
        <taxon>Ixodoidea</taxon>
        <taxon>Ixodidae</taxon>
        <taxon>Rhipicephalinae</taxon>
        <taxon>Rhipicephalus</taxon>
        <taxon>Rhipicephalus</taxon>
    </lineage>
</organism>
<dbReference type="AlphaFoldDB" id="A0A131Z734"/>
<accession>A0A131Z734</accession>
<dbReference type="SUPFAM" id="SSF50814">
    <property type="entry name" value="Lipocalins"/>
    <property type="match status" value="1"/>
</dbReference>
<protein>
    <submittedName>
        <fullName evidence="2">Lipocalin</fullName>
    </submittedName>
</protein>
<evidence type="ECO:0000313" key="2">
    <source>
        <dbReference type="EMBL" id="JAP86600.1"/>
    </source>
</evidence>
<name>A0A131Z734_RHIAP</name>
<feature type="signal peptide" evidence="1">
    <location>
        <begin position="1"/>
        <end position="18"/>
    </location>
</feature>
<keyword evidence="1" id="KW-0732">Signal</keyword>
<dbReference type="InterPro" id="IPR002970">
    <property type="entry name" value="Tick_his-bd"/>
</dbReference>
<dbReference type="Gene3D" id="2.40.128.20">
    <property type="match status" value="1"/>
</dbReference>
<feature type="chain" id="PRO_5007286858" evidence="1">
    <location>
        <begin position="19"/>
        <end position="171"/>
    </location>
</feature>
<reference evidence="2" key="1">
    <citation type="journal article" date="2016" name="Ticks Tick Borne Dis.">
        <title>De novo assembly and annotation of the salivary gland transcriptome of Rhipicephalus appendiculatus male and female ticks during blood feeding.</title>
        <authorList>
            <person name="de Castro M.H."/>
            <person name="de Klerk D."/>
            <person name="Pienaar R."/>
            <person name="Latif A.A."/>
            <person name="Rees D.J."/>
            <person name="Mans B.J."/>
        </authorList>
    </citation>
    <scope>NUCLEOTIDE SEQUENCE</scope>
    <source>
        <tissue evidence="2">Salivary glands</tissue>
    </source>
</reference>
<dbReference type="GO" id="GO:0043176">
    <property type="term" value="F:amine binding"/>
    <property type="evidence" value="ECO:0007669"/>
    <property type="project" value="InterPro"/>
</dbReference>
<dbReference type="GO" id="GO:0030682">
    <property type="term" value="P:symbiont-mediated perturbation of host defenses"/>
    <property type="evidence" value="ECO:0007669"/>
    <property type="project" value="InterPro"/>
</dbReference>
<proteinExistence type="predicted"/>
<sequence length="171" mass="20397">MYWPTLVFLLATLVGANAVTLHDLMKALDTYQKIWIRYRSYEKRTSGHKHSCVYSEVRMQDLRHYLLTQRYQVDWKWRIVQNYATLFQGKSGRPIMRLSYKPGIHGVDHLLVFWHDVEHCFVFLRNVEGTKQCEMWVWGDHVRKHVPQCQLAYKSHCVPQYPVYTHACGNP</sequence>